<proteinExistence type="predicted"/>
<sequence length="139" mass="14897">MRYLAPLLLLAACAAPEPVWIKPGTPALTAEQEFLACAAQARRDFPERSRIATAPSVIIGARSCTGNFCIGGYNGPDIYDYDRNEPLRERSLNACMAAKGYRAADLPACPRGQVAVLQSQPFDTRGLCNANGRIAVPAT</sequence>
<accession>A0A0M6XVC7</accession>
<reference evidence="1 2" key="1">
    <citation type="submission" date="2015-07" db="EMBL/GenBank/DDBJ databases">
        <authorList>
            <person name="Noorani M."/>
        </authorList>
    </citation>
    <scope>NUCLEOTIDE SEQUENCE [LARGE SCALE GENOMIC DNA]</scope>
    <source>
        <strain evidence="1 2">CECT 5088</strain>
    </source>
</reference>
<dbReference type="RefSeq" id="WP_055683477.1">
    <property type="nucleotide sequence ID" value="NZ_CANMUL010000002.1"/>
</dbReference>
<name>A0A0M6XVC7_9RHOB</name>
<evidence type="ECO:0000313" key="2">
    <source>
        <dbReference type="Proteomes" id="UP000048908"/>
    </source>
</evidence>
<organism evidence="1 2">
    <name type="scientific">Jannaschia rubra</name>
    <dbReference type="NCBI Taxonomy" id="282197"/>
    <lineage>
        <taxon>Bacteria</taxon>
        <taxon>Pseudomonadati</taxon>
        <taxon>Pseudomonadota</taxon>
        <taxon>Alphaproteobacteria</taxon>
        <taxon>Rhodobacterales</taxon>
        <taxon>Roseobacteraceae</taxon>
        <taxon>Jannaschia</taxon>
    </lineage>
</organism>
<evidence type="ECO:0000313" key="1">
    <source>
        <dbReference type="EMBL" id="CTQ34085.1"/>
    </source>
</evidence>
<keyword evidence="2" id="KW-1185">Reference proteome</keyword>
<gene>
    <name evidence="1" type="ORF">JAN5088_02877</name>
</gene>
<dbReference type="AlphaFoldDB" id="A0A0M6XVC7"/>
<dbReference type="EMBL" id="CXPG01000021">
    <property type="protein sequence ID" value="CTQ34085.1"/>
    <property type="molecule type" value="Genomic_DNA"/>
</dbReference>
<dbReference type="OrthoDB" id="7274329at2"/>
<dbReference type="STRING" id="282197.SAMN04488517_103261"/>
<protein>
    <submittedName>
        <fullName evidence="1">Uncharacterized protein</fullName>
    </submittedName>
</protein>
<dbReference type="Proteomes" id="UP000048908">
    <property type="component" value="Unassembled WGS sequence"/>
</dbReference>